<dbReference type="InterPro" id="IPR047017">
    <property type="entry name" value="RGS6/7/9/11_DHEX_sf"/>
</dbReference>
<dbReference type="InterPro" id="IPR000591">
    <property type="entry name" value="DEP_dom"/>
</dbReference>
<proteinExistence type="predicted"/>
<dbReference type="Gene3D" id="1.10.1240.60">
    <property type="match status" value="1"/>
</dbReference>
<dbReference type="InterPro" id="IPR015898">
    <property type="entry name" value="G-protein_gamma-like_dom"/>
</dbReference>
<dbReference type="Pfam" id="PF00615">
    <property type="entry name" value="RGS"/>
    <property type="match status" value="1"/>
</dbReference>
<feature type="compositionally biased region" description="Polar residues" evidence="3">
    <location>
        <begin position="344"/>
        <end position="355"/>
    </location>
</feature>
<dbReference type="CDD" id="cd08705">
    <property type="entry name" value="RGS_R7-like"/>
    <property type="match status" value="1"/>
</dbReference>
<dbReference type="SUPFAM" id="SSF46785">
    <property type="entry name" value="Winged helix' DNA-binding domain"/>
    <property type="match status" value="1"/>
</dbReference>
<keyword evidence="2" id="KW-0999">Mitochondrion inner membrane</keyword>
<feature type="domain" description="RGS" evidence="4">
    <location>
        <begin position="689"/>
        <end position="804"/>
    </location>
</feature>
<dbReference type="Pfam" id="PF00610">
    <property type="entry name" value="DEP"/>
    <property type="match status" value="1"/>
</dbReference>
<dbReference type="PROSITE" id="PS50132">
    <property type="entry name" value="RGS"/>
    <property type="match status" value="1"/>
</dbReference>
<dbReference type="SMART" id="SM01224">
    <property type="entry name" value="G_gamma"/>
    <property type="match status" value="1"/>
</dbReference>
<organism evidence="6 7">
    <name type="scientific">Trachymyrmex cornetzi</name>
    <dbReference type="NCBI Taxonomy" id="471704"/>
    <lineage>
        <taxon>Eukaryota</taxon>
        <taxon>Metazoa</taxon>
        <taxon>Ecdysozoa</taxon>
        <taxon>Arthropoda</taxon>
        <taxon>Hexapoda</taxon>
        <taxon>Insecta</taxon>
        <taxon>Pterygota</taxon>
        <taxon>Neoptera</taxon>
        <taxon>Endopterygota</taxon>
        <taxon>Hymenoptera</taxon>
        <taxon>Apocrita</taxon>
        <taxon>Aculeata</taxon>
        <taxon>Formicoidea</taxon>
        <taxon>Formicidae</taxon>
        <taxon>Myrmicinae</taxon>
        <taxon>Trachymyrmex</taxon>
    </lineage>
</organism>
<dbReference type="GO" id="GO:0061617">
    <property type="term" value="C:MICOS complex"/>
    <property type="evidence" value="ECO:0007669"/>
    <property type="project" value="UniProtKB-UniRule"/>
</dbReference>
<dbReference type="Gene3D" id="1.10.10.10">
    <property type="entry name" value="Winged helix-like DNA-binding domain superfamily/Winged helix DNA-binding domain"/>
    <property type="match status" value="1"/>
</dbReference>
<dbReference type="Pfam" id="PF00631">
    <property type="entry name" value="G-gamma"/>
    <property type="match status" value="1"/>
</dbReference>
<keyword evidence="2" id="KW-0472">Membrane</keyword>
<dbReference type="FunFam" id="1.10.10.10:FF:000162">
    <property type="entry name" value="Regulator of G-protein signaling 6"/>
    <property type="match status" value="1"/>
</dbReference>
<dbReference type="Pfam" id="PF09769">
    <property type="entry name" value="ApoO"/>
    <property type="match status" value="1"/>
</dbReference>
<dbReference type="GO" id="GO:0008277">
    <property type="term" value="P:regulation of G protein-coupled receptor signaling pathway"/>
    <property type="evidence" value="ECO:0007669"/>
    <property type="project" value="InterPro"/>
</dbReference>
<dbReference type="FunFam" id="1.10.1240.60:FF:000001">
    <property type="entry name" value="Regulator of G-protein signaling 6"/>
    <property type="match status" value="1"/>
</dbReference>
<dbReference type="SMART" id="SM00315">
    <property type="entry name" value="RGS"/>
    <property type="match status" value="1"/>
</dbReference>
<dbReference type="InterPro" id="IPR036305">
    <property type="entry name" value="RGS_sf"/>
</dbReference>
<dbReference type="InterPro" id="IPR040759">
    <property type="entry name" value="RGS_DHEX"/>
</dbReference>
<dbReference type="InterPro" id="IPR036390">
    <property type="entry name" value="WH_DNA-bd_sf"/>
</dbReference>
<name>A0A195EM14_9HYME</name>
<dbReference type="GO" id="GO:0005096">
    <property type="term" value="F:GTPase activator activity"/>
    <property type="evidence" value="ECO:0007669"/>
    <property type="project" value="TreeGrafter"/>
</dbReference>
<dbReference type="PRINTS" id="PR01301">
    <property type="entry name" value="RGSPROTEIN"/>
</dbReference>
<dbReference type="PANTHER" id="PTHR45746:SF6">
    <property type="entry name" value="LP21163P"/>
    <property type="match status" value="1"/>
</dbReference>
<reference evidence="6 7" key="1">
    <citation type="submission" date="2015-09" db="EMBL/GenBank/DDBJ databases">
        <title>Trachymyrmex cornetzi WGS genome.</title>
        <authorList>
            <person name="Nygaard S."/>
            <person name="Hu H."/>
            <person name="Boomsma J."/>
            <person name="Zhang G."/>
        </authorList>
    </citation>
    <scope>NUCLEOTIDE SEQUENCE [LARGE SCALE GENOMIC DNA]</scope>
    <source>
        <strain evidence="6">Tcor2-1</strain>
        <tissue evidence="6">Whole body</tissue>
    </source>
</reference>
<dbReference type="SUPFAM" id="SSF48097">
    <property type="entry name" value="Regulator of G-protein signaling, RGS"/>
    <property type="match status" value="1"/>
</dbReference>
<dbReference type="GO" id="GO:0042407">
    <property type="term" value="P:cristae formation"/>
    <property type="evidence" value="ECO:0007669"/>
    <property type="project" value="InterPro"/>
</dbReference>
<feature type="domain" description="DEP" evidence="5">
    <location>
        <begin position="383"/>
        <end position="457"/>
    </location>
</feature>
<evidence type="ECO:0000256" key="3">
    <source>
        <dbReference type="SAM" id="MobiDB-lite"/>
    </source>
</evidence>
<keyword evidence="7" id="KW-1185">Reference proteome</keyword>
<protein>
    <recommendedName>
        <fullName evidence="2">MICOS complex subunit</fullName>
    </recommendedName>
</protein>
<gene>
    <name evidence="6" type="ORF">ALC57_01566</name>
</gene>
<dbReference type="GO" id="GO:0007186">
    <property type="term" value="P:G protein-coupled receptor signaling pathway"/>
    <property type="evidence" value="ECO:0007669"/>
    <property type="project" value="InterPro"/>
</dbReference>
<comment type="subcellular location">
    <subcellularLocation>
        <location evidence="2">Mitochondrion inner membrane</location>
    </subcellularLocation>
</comment>
<feature type="compositionally biased region" description="Basic and acidic residues" evidence="3">
    <location>
        <begin position="324"/>
        <end position="343"/>
    </location>
</feature>
<comment type="function">
    <text evidence="2">Component of the MICOS complex, a large protein complex of the mitochondrial inner membrane that plays crucial roles in the maintenance of crista junctions, inner membrane architecture, and formation of contact sites to the outer membrane.</text>
</comment>
<dbReference type="PROSITE" id="PS50186">
    <property type="entry name" value="DEP"/>
    <property type="match status" value="1"/>
</dbReference>
<sequence>MNDAIHKILELTIGNVFGKDITCREPVHRCDEYQPGSLVELGRTCIKFFKKILMPCGLCAIPVVKSTNLSEDKMSSCSKEPVVKKLIRPSELPIYSFEDNCSKQIPCTECPPSALEQNISKIRKSVQAVVSEYQHYTGVISDTIDIGFEHSSSLLDYLREESNIMPRMGAIAIGGIAGLILGLRGRKFKRIMYSSAGALSMAAICYPQKAKEGFDMTKHYVNVGYNFIYGVKPGDNRQQQITMPEMPKMPTSFSEFVDSMIVTGSAVATAVGSFAQNAYASLSSNKEQKCCVSRRVDMVTMNSEKSASRRKPIEKSSSSSSSKKATEHVDDIDKKNEDDHTNDSPDLSPNTPTYNVTASCAEDTPNYLVYKKMESIVEKMLDEFTGVPVKTVKTFMTKTPSVFTGTDLIAWMMKSMDIDDQEALHVAHLMASHGYFFPIDDHCLTVKSDNTFYRFQTPYFWPSNCWEPENTDYGSHPLVRITLNVTAVYLCKRTMQNKTRLELADYEAENLARLQKMFSRKWEFIFMQAEAQSKVDKKRDKLERKVLDSQERAFWDVHRPMPGCVNTTELDIKKACRSYKTVIQPSKHLQLGVAGGRISPSAELSATSSIEFLQKEIETLKDRLDKPVIKVSKVAEALIGYFEQYMEYDPFFTQPELTNPWISDSPEMWEQEKLAKEISTRRVKRWAFSLQELLQDSVGREQFIRFLDKEFSGENLKFWETVQELKTLPQKDVQTKVEEIWREFLDTDASCPINVDSRSYEITKKSLEKPDRWCFDVAAAHVYHLMKSDSYSRYLRSEMYKDFLNGSKKKTSVKGIRSIVSFTGRRDTTTS</sequence>
<dbReference type="SMART" id="SM00224">
    <property type="entry name" value="GGL"/>
    <property type="match status" value="1"/>
</dbReference>
<dbReference type="GO" id="GO:0043005">
    <property type="term" value="C:neuron projection"/>
    <property type="evidence" value="ECO:0007669"/>
    <property type="project" value="TreeGrafter"/>
</dbReference>
<dbReference type="AlphaFoldDB" id="A0A195EM14"/>
<dbReference type="PANTHER" id="PTHR45746">
    <property type="entry name" value="LP21163P"/>
    <property type="match status" value="1"/>
</dbReference>
<dbReference type="CDD" id="cd00068">
    <property type="entry name" value="GGL"/>
    <property type="match status" value="1"/>
</dbReference>
<dbReference type="InterPro" id="IPR034483">
    <property type="entry name" value="RGS_Egl-10"/>
</dbReference>
<dbReference type="InterPro" id="IPR047016">
    <property type="entry name" value="RGS6/7/9/11"/>
</dbReference>
<dbReference type="InterPro" id="IPR016137">
    <property type="entry name" value="RGS"/>
</dbReference>
<dbReference type="InterPro" id="IPR019166">
    <property type="entry name" value="MIC26/MIC27"/>
</dbReference>
<dbReference type="Gene3D" id="1.10.167.10">
    <property type="entry name" value="Regulator of G-protein Signalling 4, domain 2"/>
    <property type="match status" value="1"/>
</dbReference>
<evidence type="ECO:0000259" key="5">
    <source>
        <dbReference type="PROSITE" id="PS50186"/>
    </source>
</evidence>
<dbReference type="InterPro" id="IPR036284">
    <property type="entry name" value="GGL_sf"/>
</dbReference>
<keyword evidence="1" id="KW-0734">Signal transduction inhibitor</keyword>
<feature type="region of interest" description="Disordered" evidence="3">
    <location>
        <begin position="301"/>
        <end position="355"/>
    </location>
</feature>
<evidence type="ECO:0000259" key="4">
    <source>
        <dbReference type="PROSITE" id="PS50132"/>
    </source>
</evidence>
<dbReference type="SMART" id="SM00049">
    <property type="entry name" value="DEP"/>
    <property type="match status" value="1"/>
</dbReference>
<dbReference type="SUPFAM" id="SSF48670">
    <property type="entry name" value="Transducin (heterotrimeric G protein), gamma chain"/>
    <property type="match status" value="1"/>
</dbReference>
<dbReference type="GO" id="GO:0009968">
    <property type="term" value="P:negative regulation of signal transduction"/>
    <property type="evidence" value="ECO:0007669"/>
    <property type="project" value="UniProtKB-KW"/>
</dbReference>
<evidence type="ECO:0000256" key="2">
    <source>
        <dbReference type="RuleBase" id="RU363021"/>
    </source>
</evidence>
<evidence type="ECO:0000256" key="1">
    <source>
        <dbReference type="ARBA" id="ARBA00022700"/>
    </source>
</evidence>
<dbReference type="EMBL" id="KQ978730">
    <property type="protein sequence ID" value="KYN28919.1"/>
    <property type="molecule type" value="Genomic_DNA"/>
</dbReference>
<dbReference type="STRING" id="471704.A0A195EM14"/>
<dbReference type="Proteomes" id="UP000078492">
    <property type="component" value="Unassembled WGS sequence"/>
</dbReference>
<evidence type="ECO:0000313" key="7">
    <source>
        <dbReference type="Proteomes" id="UP000078492"/>
    </source>
</evidence>
<comment type="subunit">
    <text evidence="2">Component of the mitochondrial contact site and cristae organizing system (MICOS) complex.</text>
</comment>
<dbReference type="InterPro" id="IPR036388">
    <property type="entry name" value="WH-like_DNA-bd_sf"/>
</dbReference>
<dbReference type="Pfam" id="PF18148">
    <property type="entry name" value="RGS_DHEX"/>
    <property type="match status" value="1"/>
</dbReference>
<dbReference type="CDD" id="cd04450">
    <property type="entry name" value="DEP_RGS7-like"/>
    <property type="match status" value="1"/>
</dbReference>
<accession>A0A195EM14</accession>
<dbReference type="InterPro" id="IPR044926">
    <property type="entry name" value="RGS_subdomain_2"/>
</dbReference>
<evidence type="ECO:0000313" key="6">
    <source>
        <dbReference type="EMBL" id="KYN28919.1"/>
    </source>
</evidence>
<dbReference type="GO" id="GO:0035556">
    <property type="term" value="P:intracellular signal transduction"/>
    <property type="evidence" value="ECO:0007669"/>
    <property type="project" value="InterPro"/>
</dbReference>
<dbReference type="Gene3D" id="4.10.260.10">
    <property type="entry name" value="Transducin (heterotrimeric G protein), gamma chain"/>
    <property type="match status" value="1"/>
</dbReference>
<keyword evidence="2" id="KW-0496">Mitochondrion</keyword>